<evidence type="ECO:0000313" key="2">
    <source>
        <dbReference type="EMBL" id="CAG8805008.1"/>
    </source>
</evidence>
<protein>
    <submittedName>
        <fullName evidence="2">19751_t:CDS:1</fullName>
    </submittedName>
</protein>
<dbReference type="EMBL" id="CAJVPZ010076923">
    <property type="protein sequence ID" value="CAG8805008.1"/>
    <property type="molecule type" value="Genomic_DNA"/>
</dbReference>
<organism evidence="2 3">
    <name type="scientific">Racocetra fulgida</name>
    <dbReference type="NCBI Taxonomy" id="60492"/>
    <lineage>
        <taxon>Eukaryota</taxon>
        <taxon>Fungi</taxon>
        <taxon>Fungi incertae sedis</taxon>
        <taxon>Mucoromycota</taxon>
        <taxon>Glomeromycotina</taxon>
        <taxon>Glomeromycetes</taxon>
        <taxon>Diversisporales</taxon>
        <taxon>Gigasporaceae</taxon>
        <taxon>Racocetra</taxon>
    </lineage>
</organism>
<reference evidence="2" key="1">
    <citation type="submission" date="2021-06" db="EMBL/GenBank/DDBJ databases">
        <authorList>
            <person name="Kallberg Y."/>
            <person name="Tangrot J."/>
            <person name="Rosling A."/>
        </authorList>
    </citation>
    <scope>NUCLEOTIDE SEQUENCE</scope>
    <source>
        <strain evidence="2">IN212</strain>
    </source>
</reference>
<dbReference type="Proteomes" id="UP000789396">
    <property type="component" value="Unassembled WGS sequence"/>
</dbReference>
<feature type="compositionally biased region" description="Basic and acidic residues" evidence="1">
    <location>
        <begin position="28"/>
        <end position="42"/>
    </location>
</feature>
<proteinExistence type="predicted"/>
<feature type="non-terminal residue" evidence="2">
    <location>
        <position position="170"/>
    </location>
</feature>
<gene>
    <name evidence="2" type="ORF">RFULGI_LOCUS18129</name>
</gene>
<keyword evidence="3" id="KW-1185">Reference proteome</keyword>
<feature type="region of interest" description="Disordered" evidence="1">
    <location>
        <begin position="1"/>
        <end position="44"/>
    </location>
</feature>
<evidence type="ECO:0000313" key="3">
    <source>
        <dbReference type="Proteomes" id="UP000789396"/>
    </source>
</evidence>
<feature type="non-terminal residue" evidence="2">
    <location>
        <position position="1"/>
    </location>
</feature>
<name>A0A9N9K0N9_9GLOM</name>
<sequence length="170" mass="19066">SVDEHAFTGSSSPHDHHDISPLISSQLNRKESSGSSNCEKDFTNISRKNARMSIISSRDKPIIKVTTSTSSFRIPANLTDDEFSDTDENLPPTNNNKVIKSGNFVVSNNNNEKKKKKVTLIDGDQKASVRFQQRQQELLKQKQKSLALMIGDNGNYDTRTTQQFPNIINQ</sequence>
<evidence type="ECO:0000256" key="1">
    <source>
        <dbReference type="SAM" id="MobiDB-lite"/>
    </source>
</evidence>
<dbReference type="OrthoDB" id="10606796at2759"/>
<dbReference type="AlphaFoldDB" id="A0A9N9K0N9"/>
<accession>A0A9N9K0N9</accession>
<comment type="caution">
    <text evidence="2">The sequence shown here is derived from an EMBL/GenBank/DDBJ whole genome shotgun (WGS) entry which is preliminary data.</text>
</comment>